<dbReference type="InterPro" id="IPR036412">
    <property type="entry name" value="HAD-like_sf"/>
</dbReference>
<dbReference type="Gene3D" id="3.40.50.1000">
    <property type="entry name" value="HAD superfamily/HAD-like"/>
    <property type="match status" value="1"/>
</dbReference>
<organism evidence="1 2">
    <name type="scientific">Enterococcus gallinarum</name>
    <dbReference type="NCBI Taxonomy" id="1353"/>
    <lineage>
        <taxon>Bacteria</taxon>
        <taxon>Bacillati</taxon>
        <taxon>Bacillota</taxon>
        <taxon>Bacilli</taxon>
        <taxon>Lactobacillales</taxon>
        <taxon>Enterococcaceae</taxon>
        <taxon>Enterococcus</taxon>
    </lineage>
</organism>
<name>A0AAE7SZV2_ENTGA</name>
<dbReference type="AlphaFoldDB" id="A0AAE7SZV2"/>
<dbReference type="InterPro" id="IPR023198">
    <property type="entry name" value="PGP-like_dom2"/>
</dbReference>
<dbReference type="SFLD" id="SFLDG01135">
    <property type="entry name" value="C1.5.6:_HAD__Beta-PGM__Phospha"/>
    <property type="match status" value="1"/>
</dbReference>
<accession>A0AAE7SZV2</accession>
<proteinExistence type="predicted"/>
<dbReference type="SFLD" id="SFLDS00003">
    <property type="entry name" value="Haloacid_Dehalogenase"/>
    <property type="match status" value="1"/>
</dbReference>
<evidence type="ECO:0000313" key="2">
    <source>
        <dbReference type="Proteomes" id="UP000516696"/>
    </source>
</evidence>
<dbReference type="SUPFAM" id="SSF56784">
    <property type="entry name" value="HAD-like"/>
    <property type="match status" value="1"/>
</dbReference>
<dbReference type="InterPro" id="IPR006439">
    <property type="entry name" value="HAD-SF_hydro_IA"/>
</dbReference>
<dbReference type="PANTHER" id="PTHR18901">
    <property type="entry name" value="2-DEOXYGLUCOSE-6-PHOSPHATE PHOSPHATASE 2"/>
    <property type="match status" value="1"/>
</dbReference>
<dbReference type="Gene3D" id="1.10.150.240">
    <property type="entry name" value="Putative phosphatase, domain 2"/>
    <property type="match status" value="1"/>
</dbReference>
<dbReference type="NCBIfam" id="TIGR01509">
    <property type="entry name" value="HAD-SF-IA-v3"/>
    <property type="match status" value="1"/>
</dbReference>
<protein>
    <submittedName>
        <fullName evidence="1">HAD family phosphatase</fullName>
    </submittedName>
</protein>
<reference evidence="1 2" key="1">
    <citation type="submission" date="2020-03" db="EMBL/GenBank/DDBJ databases">
        <title>Characterization of ganglioside-mimicking enterococci.</title>
        <authorList>
            <person name="Patry R.T."/>
            <person name="Nothaft H."/>
            <person name="Bridger R."/>
            <person name="Shajahan A."/>
            <person name="Huynh S."/>
            <person name="Sanchez S."/>
            <person name="Azadi P."/>
            <person name="Cooper K."/>
            <person name="Miller W.G."/>
            <person name="Parker C.T."/>
            <person name="Wells L."/>
            <person name="Szymanski C.M."/>
        </authorList>
    </citation>
    <scope>NUCLEOTIDE SEQUENCE [LARGE SCALE GENOMIC DNA]</scope>
    <source>
        <strain evidence="1 2">EGM181</strain>
    </source>
</reference>
<evidence type="ECO:0000313" key="1">
    <source>
        <dbReference type="EMBL" id="QOG27932.1"/>
    </source>
</evidence>
<dbReference type="PRINTS" id="PR00413">
    <property type="entry name" value="HADHALOGNASE"/>
</dbReference>
<dbReference type="InterPro" id="IPR041492">
    <property type="entry name" value="HAD_2"/>
</dbReference>
<dbReference type="PANTHER" id="PTHR18901:SF38">
    <property type="entry name" value="PSEUDOURIDINE-5'-PHOSPHATASE"/>
    <property type="match status" value="1"/>
</dbReference>
<dbReference type="SFLD" id="SFLDG01129">
    <property type="entry name" value="C1.5:_HAD__Beta-PGM__Phosphata"/>
    <property type="match status" value="1"/>
</dbReference>
<sequence>MGEHMVKGIIFDFDGTLVDTEEVAYQAVKQYLRDTYQVTYTRRDYQKSIGSADGVFYQHLEKSLGKPVDVEAIEACFTQAQRTKYPEVPLREGIVEVIQYGKKNQLKLAIVSNSRKAELMHFFAHHQELMSVFDLILTRDDVKEGKPAPEGYQKCLAQLALSEEEVIALEDSPTGVTAALSAGLKVLAYPNAFTTGMVFPEEAMVVAAADLAARRFI</sequence>
<gene>
    <name evidence="1" type="ORF">EGM181_11995</name>
</gene>
<dbReference type="Proteomes" id="UP000516696">
    <property type="component" value="Chromosome"/>
</dbReference>
<dbReference type="EMBL" id="CP050485">
    <property type="protein sequence ID" value="QOG27932.1"/>
    <property type="molecule type" value="Genomic_DNA"/>
</dbReference>
<dbReference type="Pfam" id="PF13419">
    <property type="entry name" value="HAD_2"/>
    <property type="match status" value="1"/>
</dbReference>
<dbReference type="InterPro" id="IPR023214">
    <property type="entry name" value="HAD_sf"/>
</dbReference>